<comment type="catalytic activity">
    <reaction evidence="3">
        <text>2 GTP = 3',3'-c-di-GMP + 2 diphosphate</text>
        <dbReference type="Rhea" id="RHEA:24898"/>
        <dbReference type="ChEBI" id="CHEBI:33019"/>
        <dbReference type="ChEBI" id="CHEBI:37565"/>
        <dbReference type="ChEBI" id="CHEBI:58805"/>
        <dbReference type="EC" id="2.7.7.65"/>
    </reaction>
</comment>
<dbReference type="eggNOG" id="COG2199">
    <property type="taxonomic scope" value="Bacteria"/>
</dbReference>
<dbReference type="EMBL" id="CP003746">
    <property type="protein sequence ID" value="AFU97325.1"/>
    <property type="molecule type" value="Genomic_DNA"/>
</dbReference>
<gene>
    <name evidence="7" type="ordered locus">M5M_00440</name>
</gene>
<dbReference type="Pfam" id="PF00497">
    <property type="entry name" value="SBP_bac_3"/>
    <property type="match status" value="1"/>
</dbReference>
<accession>K4KGK0</accession>
<dbReference type="Pfam" id="PF00990">
    <property type="entry name" value="GGDEF"/>
    <property type="match status" value="1"/>
</dbReference>
<evidence type="ECO:0000256" key="4">
    <source>
        <dbReference type="SAM" id="Coils"/>
    </source>
</evidence>
<dbReference type="KEGG" id="saga:M5M_00440"/>
<dbReference type="AlphaFoldDB" id="K4KGK0"/>
<dbReference type="SMART" id="SM00062">
    <property type="entry name" value="PBPb"/>
    <property type="match status" value="1"/>
</dbReference>
<dbReference type="STRING" id="1117647.M5M_00440"/>
<organism evidence="7 8">
    <name type="scientific">Simiduia agarivorans (strain DSM 21679 / JCM 13881 / BCRC 17597 / SA1)</name>
    <dbReference type="NCBI Taxonomy" id="1117647"/>
    <lineage>
        <taxon>Bacteria</taxon>
        <taxon>Pseudomonadati</taxon>
        <taxon>Pseudomonadota</taxon>
        <taxon>Gammaproteobacteria</taxon>
        <taxon>Cellvibrionales</taxon>
        <taxon>Cellvibrionaceae</taxon>
        <taxon>Simiduia</taxon>
    </lineage>
</organism>
<dbReference type="HOGENOM" id="CLU_020667_1_0_6"/>
<feature type="signal peptide" evidence="5">
    <location>
        <begin position="1"/>
        <end position="21"/>
    </location>
</feature>
<dbReference type="GO" id="GO:0052621">
    <property type="term" value="F:diguanylate cyclase activity"/>
    <property type="evidence" value="ECO:0007669"/>
    <property type="project" value="UniProtKB-EC"/>
</dbReference>
<comment type="cofactor">
    <cofactor evidence="1">
        <name>Mg(2+)</name>
        <dbReference type="ChEBI" id="CHEBI:18420"/>
    </cofactor>
</comment>
<evidence type="ECO:0000313" key="7">
    <source>
        <dbReference type="EMBL" id="AFU97325.1"/>
    </source>
</evidence>
<dbReference type="Gene3D" id="3.40.190.10">
    <property type="entry name" value="Periplasmic binding protein-like II"/>
    <property type="match status" value="2"/>
</dbReference>
<dbReference type="Gene3D" id="3.30.70.270">
    <property type="match status" value="1"/>
</dbReference>
<dbReference type="PANTHER" id="PTHR45138">
    <property type="entry name" value="REGULATORY COMPONENTS OF SENSORY TRANSDUCTION SYSTEM"/>
    <property type="match status" value="1"/>
</dbReference>
<sequence>MRLGKLIWILSALLWANNNHSSELALTPAQHQYLSDKGRIAYCVDPDWHPFESIEQGMHIGMSRDYINLLESMIGTSFFLVPTRSWSQTLKYLAERRCDMIPMLNHTEERAQFARFTDVYFRDPNVMVVRLEHKHSINNYEDLTASHKVAVIKGYMQDEFLRKHFPHINTLPVNSELDGLIQVSRGKADAIAGSLLAMTYHIQNLGLSNLHIASDLPQRDELRMAVHKDDPELQRILDTALAHIEHQQHAEIYRHWNPISISRKTDYSLAWQVGTLFLLILGVMVERYWSVRLLNHRLAESNQQLRQAQSQLEIKNEHLTHLSRYDSLTGALNRRAMRELAEDELQRWKRQPSIISLLVLDLDKFKLINDNFGHTIGDQVLKNFTQRVNHCLRETDRLARWGGEEFLIICHHQHKDDATILIDRIMTAIRAAPDNNLPEYRCSIGFAYYQAGDSFERWFERADEALYQAKSAGGDQYCESSQNT</sequence>
<feature type="chain" id="PRO_5003878186" description="diguanylate cyclase" evidence="5">
    <location>
        <begin position="22"/>
        <end position="484"/>
    </location>
</feature>
<dbReference type="InterPro" id="IPR001638">
    <property type="entry name" value="Solute-binding_3/MltF_N"/>
</dbReference>
<dbReference type="PANTHER" id="PTHR45138:SF9">
    <property type="entry name" value="DIGUANYLATE CYCLASE DGCM-RELATED"/>
    <property type="match status" value="1"/>
</dbReference>
<dbReference type="InterPro" id="IPR043128">
    <property type="entry name" value="Rev_trsase/Diguanyl_cyclase"/>
</dbReference>
<reference evidence="7 8" key="1">
    <citation type="journal article" date="2013" name="Genome Announc.">
        <title>Complete genome sequence of Simiduia agarivorans SA1(T), a marine bacterium able to degrade a variety of polysaccharides.</title>
        <authorList>
            <person name="Lin S.Y."/>
            <person name="Shieh W.Y."/>
            <person name="Chen J.S."/>
            <person name="Tang S.L."/>
        </authorList>
    </citation>
    <scope>NUCLEOTIDE SEQUENCE [LARGE SCALE GENOMIC DNA]</scope>
    <source>
        <strain evidence="8">DSM 21679 / JCM 13881 / BCRC 17597 / SA1</strain>
    </source>
</reference>
<dbReference type="InterPro" id="IPR029787">
    <property type="entry name" value="Nucleotide_cyclase"/>
</dbReference>
<keyword evidence="5" id="KW-0732">Signal</keyword>
<name>K4KGK0_SIMAS</name>
<evidence type="ECO:0000259" key="6">
    <source>
        <dbReference type="PROSITE" id="PS50887"/>
    </source>
</evidence>
<dbReference type="FunFam" id="3.30.70.270:FF:000001">
    <property type="entry name" value="Diguanylate cyclase domain protein"/>
    <property type="match status" value="1"/>
</dbReference>
<evidence type="ECO:0000256" key="3">
    <source>
        <dbReference type="ARBA" id="ARBA00034247"/>
    </source>
</evidence>
<evidence type="ECO:0000256" key="5">
    <source>
        <dbReference type="SAM" id="SignalP"/>
    </source>
</evidence>
<dbReference type="InterPro" id="IPR000160">
    <property type="entry name" value="GGDEF_dom"/>
</dbReference>
<dbReference type="Proteomes" id="UP000000466">
    <property type="component" value="Chromosome"/>
</dbReference>
<feature type="domain" description="GGDEF" evidence="6">
    <location>
        <begin position="353"/>
        <end position="482"/>
    </location>
</feature>
<dbReference type="CDD" id="cd13708">
    <property type="entry name" value="PBP2_BvgS_like_1"/>
    <property type="match status" value="1"/>
</dbReference>
<keyword evidence="4" id="KW-0175">Coiled coil</keyword>
<dbReference type="RefSeq" id="WP_015045498.1">
    <property type="nucleotide sequence ID" value="NC_018868.3"/>
</dbReference>
<dbReference type="OrthoDB" id="9180959at2"/>
<dbReference type="NCBIfam" id="TIGR00254">
    <property type="entry name" value="GGDEF"/>
    <property type="match status" value="1"/>
</dbReference>
<evidence type="ECO:0000256" key="2">
    <source>
        <dbReference type="ARBA" id="ARBA00012528"/>
    </source>
</evidence>
<protein>
    <recommendedName>
        <fullName evidence="2">diguanylate cyclase</fullName>
        <ecNumber evidence="2">2.7.7.65</ecNumber>
    </recommendedName>
</protein>
<dbReference type="CDD" id="cd01949">
    <property type="entry name" value="GGDEF"/>
    <property type="match status" value="1"/>
</dbReference>
<dbReference type="SMART" id="SM00267">
    <property type="entry name" value="GGDEF"/>
    <property type="match status" value="1"/>
</dbReference>
<proteinExistence type="predicted"/>
<dbReference type="eggNOG" id="COG0834">
    <property type="taxonomic scope" value="Bacteria"/>
</dbReference>
<keyword evidence="8" id="KW-1185">Reference proteome</keyword>
<dbReference type="InterPro" id="IPR050469">
    <property type="entry name" value="Diguanylate_Cyclase"/>
</dbReference>
<dbReference type="EC" id="2.7.7.65" evidence="2"/>
<dbReference type="SUPFAM" id="SSF55073">
    <property type="entry name" value="Nucleotide cyclase"/>
    <property type="match status" value="1"/>
</dbReference>
<dbReference type="PROSITE" id="PS50887">
    <property type="entry name" value="GGDEF"/>
    <property type="match status" value="1"/>
</dbReference>
<evidence type="ECO:0000256" key="1">
    <source>
        <dbReference type="ARBA" id="ARBA00001946"/>
    </source>
</evidence>
<feature type="coiled-coil region" evidence="4">
    <location>
        <begin position="291"/>
        <end position="318"/>
    </location>
</feature>
<evidence type="ECO:0000313" key="8">
    <source>
        <dbReference type="Proteomes" id="UP000000466"/>
    </source>
</evidence>
<dbReference type="SUPFAM" id="SSF53850">
    <property type="entry name" value="Periplasmic binding protein-like II"/>
    <property type="match status" value="1"/>
</dbReference>